<keyword evidence="1" id="KW-0548">Nucleotidyltransferase</keyword>
<accession>A0AAN7HII4</accession>
<comment type="caution">
    <text evidence="4">The sequence shown here is derived from an EMBL/GenBank/DDBJ whole genome shotgun (WGS) entry which is preliminary data.</text>
</comment>
<dbReference type="GO" id="GO:0031380">
    <property type="term" value="C:nuclear RNA-directed RNA polymerase complex"/>
    <property type="evidence" value="ECO:0007669"/>
    <property type="project" value="TreeGrafter"/>
</dbReference>
<name>A0AAN7HII4_9PEZI</name>
<reference evidence="4" key="1">
    <citation type="journal article" date="2023" name="Mol. Phylogenet. Evol.">
        <title>Genome-scale phylogeny and comparative genomics of the fungal order Sordariales.</title>
        <authorList>
            <person name="Hensen N."/>
            <person name="Bonometti L."/>
            <person name="Westerberg I."/>
            <person name="Brannstrom I.O."/>
            <person name="Guillou S."/>
            <person name="Cros-Aarteil S."/>
            <person name="Calhoun S."/>
            <person name="Haridas S."/>
            <person name="Kuo A."/>
            <person name="Mondo S."/>
            <person name="Pangilinan J."/>
            <person name="Riley R."/>
            <person name="LaButti K."/>
            <person name="Andreopoulos B."/>
            <person name="Lipzen A."/>
            <person name="Chen C."/>
            <person name="Yan M."/>
            <person name="Daum C."/>
            <person name="Ng V."/>
            <person name="Clum A."/>
            <person name="Steindorff A."/>
            <person name="Ohm R.A."/>
            <person name="Martin F."/>
            <person name="Silar P."/>
            <person name="Natvig D.O."/>
            <person name="Lalanne C."/>
            <person name="Gautier V."/>
            <person name="Ament-Velasquez S.L."/>
            <person name="Kruys A."/>
            <person name="Hutchinson M.I."/>
            <person name="Powell A.J."/>
            <person name="Barry K."/>
            <person name="Miller A.N."/>
            <person name="Grigoriev I.V."/>
            <person name="Debuchy R."/>
            <person name="Gladieux P."/>
            <person name="Hiltunen Thoren M."/>
            <person name="Johannesson H."/>
        </authorList>
    </citation>
    <scope>NUCLEOTIDE SEQUENCE</scope>
    <source>
        <strain evidence="4">CBS 359.72</strain>
    </source>
</reference>
<dbReference type="GO" id="GO:0030422">
    <property type="term" value="P:siRNA processing"/>
    <property type="evidence" value="ECO:0007669"/>
    <property type="project" value="TreeGrafter"/>
</dbReference>
<dbReference type="GO" id="GO:0003968">
    <property type="term" value="F:RNA-directed RNA polymerase activity"/>
    <property type="evidence" value="ECO:0007669"/>
    <property type="project" value="UniProtKB-KW"/>
</dbReference>
<sequence length="1238" mass="140132">MEVFLWKLPPHLTDSALQSQLRPVMDHLSITSYMAEKQRKRTTGHITFLHEADGSTFLKHHGEEPIEQNHVHAFQTRQKKYPQTRARLSLFNKPVFCKRSDRQPDDLTLKTIEYETSQRCHDKSGTEKPTKTLQARELNCGFHTFVDGRLTFTGEWSAAENGLVKFGSRSVIITLERRQIQLRISFQSIVELIWWHDGNAAITLAWAPTILALETTDNEAESTRMGNGKSGAPRQRLEAIDRGHGRISPYCMVYHFQVPNSVTKHIMSDFQGEMQRLTSKSFFPVTRYELGFQHAAGLRFEDAAANLQNQLAQYQAANSLPFGLLFLLQALMANSYLHPVTISDLASRLVQRFAAARKAGGHQAPISVDAFKMLFDWIEYPTPHGDPIMFEVDGIMQYLNDSESAVREEADHRAQLLGGNQERARIFRALVTPTRVMLQGPELEPMNRILRKFPDRSYFIRAQFCDENGKDLFFNPKVSLDSIYDRFKSVLSSGIQVAGRIYKLLGFSHSSLRAHSAWLSAPFYHQGQLQFPNNIITALGNFDKIMSPARRAARIGQAFSETPWAVDLDDNTIKVSKIPDVERNGRVFSDGIGTISLEALSAVYRVIPKSKGFPTCLQIRLAGAKGMLALDPLLEGSQICIRDSMVKFESNDKHLEICDLASRPMPMVLNRPLIKLLEDMGAPDDWFLSLQGIEVQRLRRVSATVYNTASFIRMQRIAESIQLHKFLRQTEAMGIDYRLDGFLRGAVEIILLKELRLLKHKARIPVRKGMTLFGIMDETGFLQEGEVYVTFDMEDGRYSEPPGSGPVVVTRSPALHPGDVQLARNTLPPDGHPLAQHRNCLVFSVWGSRDLPSQLSGGDLDGDVFHVIWDPEVVDTVTTYSPADYPRIPPLELDRPLTLADVAEFFVGFMRTDHLGVVATRHLILADQKEHGTLDPDCIKLAKQHSSAVDFSKTGRAVDLRELPQSSRWRPDFFAPGPSVIIRDKSAISLHEHSVPRDLEDEDDEGGPQHRYYESDKILGRLYRAIDEQKIWSEDIRMKVKVGSSSFWDQLRTALARRVSDIGPIRWQHRTDQARGILHAYEDAIHGVMIDCAEQPNQPLTELEVFVGFIMNKTGSQTPRQRDRSVKLKDEFERIASWITNQMRKPCTVSGYTSELDGLELCLACLYVGCEKRMRAIRPGQRSSARDIESFKIVAAAALMAELTTFERQRGGQEYVYGGGYVASFREELMQKELMAFI</sequence>
<evidence type="ECO:0000259" key="3">
    <source>
        <dbReference type="Pfam" id="PF25358"/>
    </source>
</evidence>
<keyword evidence="1" id="KW-0696">RNA-directed RNA polymerase</keyword>
<feature type="domain" description="RdRP-like PH" evidence="3">
    <location>
        <begin position="132"/>
        <end position="270"/>
    </location>
</feature>
<dbReference type="Pfam" id="PF25358">
    <property type="entry name" value="PH_fung_RdRP"/>
    <property type="match status" value="1"/>
</dbReference>
<evidence type="ECO:0000259" key="2">
    <source>
        <dbReference type="Pfam" id="PF05183"/>
    </source>
</evidence>
<evidence type="ECO:0000313" key="4">
    <source>
        <dbReference type="EMBL" id="KAK4243198.1"/>
    </source>
</evidence>
<evidence type="ECO:0000256" key="1">
    <source>
        <dbReference type="RuleBase" id="RU363098"/>
    </source>
</evidence>
<dbReference type="EMBL" id="MU857852">
    <property type="protein sequence ID" value="KAK4243198.1"/>
    <property type="molecule type" value="Genomic_DNA"/>
</dbReference>
<evidence type="ECO:0000313" key="5">
    <source>
        <dbReference type="Proteomes" id="UP001303647"/>
    </source>
</evidence>
<organism evidence="4 5">
    <name type="scientific">Corynascus novoguineensis</name>
    <dbReference type="NCBI Taxonomy" id="1126955"/>
    <lineage>
        <taxon>Eukaryota</taxon>
        <taxon>Fungi</taxon>
        <taxon>Dikarya</taxon>
        <taxon>Ascomycota</taxon>
        <taxon>Pezizomycotina</taxon>
        <taxon>Sordariomycetes</taxon>
        <taxon>Sordariomycetidae</taxon>
        <taxon>Sordariales</taxon>
        <taxon>Chaetomiaceae</taxon>
        <taxon>Corynascus</taxon>
    </lineage>
</organism>
<dbReference type="Proteomes" id="UP001303647">
    <property type="component" value="Unassembled WGS sequence"/>
</dbReference>
<keyword evidence="5" id="KW-1185">Reference proteome</keyword>
<dbReference type="InterPro" id="IPR057503">
    <property type="entry name" value="PH_RdRP"/>
</dbReference>
<comment type="similarity">
    <text evidence="1">Belongs to the RdRP family.</text>
</comment>
<protein>
    <recommendedName>
        <fullName evidence="1">RNA-dependent RNA polymerase</fullName>
        <ecNumber evidence="1">2.7.7.48</ecNumber>
    </recommendedName>
</protein>
<proteinExistence type="inferred from homology"/>
<feature type="domain" description="RDRP core" evidence="2">
    <location>
        <begin position="431"/>
        <end position="1026"/>
    </location>
</feature>
<gene>
    <name evidence="4" type="ORF">C7999DRAFT_44939</name>
</gene>
<dbReference type="AlphaFoldDB" id="A0AAN7HII4"/>
<reference evidence="4" key="2">
    <citation type="submission" date="2023-05" db="EMBL/GenBank/DDBJ databases">
        <authorList>
            <consortium name="Lawrence Berkeley National Laboratory"/>
            <person name="Steindorff A."/>
            <person name="Hensen N."/>
            <person name="Bonometti L."/>
            <person name="Westerberg I."/>
            <person name="Brannstrom I.O."/>
            <person name="Guillou S."/>
            <person name="Cros-Aarteil S."/>
            <person name="Calhoun S."/>
            <person name="Haridas S."/>
            <person name="Kuo A."/>
            <person name="Mondo S."/>
            <person name="Pangilinan J."/>
            <person name="Riley R."/>
            <person name="Labutti K."/>
            <person name="Andreopoulos B."/>
            <person name="Lipzen A."/>
            <person name="Chen C."/>
            <person name="Yanf M."/>
            <person name="Daum C."/>
            <person name="Ng V."/>
            <person name="Clum A."/>
            <person name="Ohm R."/>
            <person name="Martin F."/>
            <person name="Silar P."/>
            <person name="Natvig D."/>
            <person name="Lalanne C."/>
            <person name="Gautier V."/>
            <person name="Ament-Velasquez S.L."/>
            <person name="Kruys A."/>
            <person name="Hutchinson M.I."/>
            <person name="Powell A.J."/>
            <person name="Barry K."/>
            <person name="Miller A.N."/>
            <person name="Grigoriev I.V."/>
            <person name="Debuchy R."/>
            <person name="Gladieux P."/>
            <person name="Thoren M.H."/>
            <person name="Johannesson H."/>
        </authorList>
    </citation>
    <scope>NUCLEOTIDE SEQUENCE</scope>
    <source>
        <strain evidence="4">CBS 359.72</strain>
    </source>
</reference>
<dbReference type="Pfam" id="PF05183">
    <property type="entry name" value="RdRP"/>
    <property type="match status" value="1"/>
</dbReference>
<keyword evidence="1" id="KW-0694">RNA-binding</keyword>
<dbReference type="PANTHER" id="PTHR23079:SF17">
    <property type="entry name" value="RNA-DEPENDENT RNA POLYMERASE"/>
    <property type="match status" value="1"/>
</dbReference>
<dbReference type="GO" id="GO:0003723">
    <property type="term" value="F:RNA binding"/>
    <property type="evidence" value="ECO:0007669"/>
    <property type="project" value="UniProtKB-KW"/>
</dbReference>
<dbReference type="PANTHER" id="PTHR23079">
    <property type="entry name" value="RNA-DEPENDENT RNA POLYMERASE"/>
    <property type="match status" value="1"/>
</dbReference>
<keyword evidence="1" id="KW-0808">Transferase</keyword>
<dbReference type="InterPro" id="IPR057596">
    <property type="entry name" value="RDRP_core"/>
</dbReference>
<dbReference type="EC" id="2.7.7.48" evidence="1"/>
<dbReference type="InterPro" id="IPR007855">
    <property type="entry name" value="RDRP"/>
</dbReference>
<comment type="catalytic activity">
    <reaction evidence="1">
        <text>RNA(n) + a ribonucleoside 5'-triphosphate = RNA(n+1) + diphosphate</text>
        <dbReference type="Rhea" id="RHEA:21248"/>
        <dbReference type="Rhea" id="RHEA-COMP:14527"/>
        <dbReference type="Rhea" id="RHEA-COMP:17342"/>
        <dbReference type="ChEBI" id="CHEBI:33019"/>
        <dbReference type="ChEBI" id="CHEBI:61557"/>
        <dbReference type="ChEBI" id="CHEBI:140395"/>
        <dbReference type="EC" id="2.7.7.48"/>
    </reaction>
</comment>